<keyword evidence="15" id="KW-1185">Reference proteome</keyword>
<comment type="similarity">
    <text evidence="3">Belongs to the proteasome inhibitor PI31 family.</text>
</comment>
<evidence type="ECO:0000256" key="9">
    <source>
        <dbReference type="ARBA" id="ARBA00022990"/>
    </source>
</evidence>
<feature type="domain" description="PI31 proteasome regulator C-terminal" evidence="12">
    <location>
        <begin position="264"/>
        <end position="346"/>
    </location>
</feature>
<evidence type="ECO:0000259" key="12">
    <source>
        <dbReference type="Pfam" id="PF08577"/>
    </source>
</evidence>
<evidence type="ECO:0000259" key="13">
    <source>
        <dbReference type="Pfam" id="PF11566"/>
    </source>
</evidence>
<organism evidence="14 15">
    <name type="scientific">Thamnocephalis sphaerospora</name>
    <dbReference type="NCBI Taxonomy" id="78915"/>
    <lineage>
        <taxon>Eukaryota</taxon>
        <taxon>Fungi</taxon>
        <taxon>Fungi incertae sedis</taxon>
        <taxon>Zoopagomycota</taxon>
        <taxon>Zoopagomycotina</taxon>
        <taxon>Zoopagomycetes</taxon>
        <taxon>Zoopagales</taxon>
        <taxon>Sigmoideomycetaceae</taxon>
        <taxon>Thamnocephalis</taxon>
    </lineage>
</organism>
<sequence>MSQPAVEHTSTGDPLEVQNVLRTLAVALAANEPNRDEGDSTEAAAGTVVGSGIRSKQELLAVLVHAVLTAVGFRLTGLGEDGPSLVAGTTLGQLPAEWNTASHDGWAFRYAHNQSQMTFLVKCVRMFDRLLVHGITLEDKKVFSAEFKVDEAVRDDMSFPITRLPVPDAADGGLLGLFASARNLADLVNKCKASLVQKFIPGLNKEGYEETRTQRDEDDADASSRSAQHPYRLFTQEDPSRPVPRFDQPSVGNMPGAVADPFRVGGDDLDPLAASPLFGGPSPFSQGPFGRSGGGGGMHVGPDHPMFRPDARGDRDFDPQRDIYGGPVPLPAGSVPPGARFDPIGPFGQNPSGPARPGRGGAGPFGTGRGGNRGPGGGMGGFGTFSGDPDNDELPPPGYGDMFM</sequence>
<evidence type="ECO:0000313" key="14">
    <source>
        <dbReference type="EMBL" id="RKP04964.1"/>
    </source>
</evidence>
<dbReference type="InterPro" id="IPR013886">
    <property type="entry name" value="PI31_Prot_C"/>
</dbReference>
<keyword evidence="9" id="KW-0007">Acetylation</keyword>
<evidence type="ECO:0000256" key="4">
    <source>
        <dbReference type="ARBA" id="ARBA00022481"/>
    </source>
</evidence>
<dbReference type="OrthoDB" id="68090at2759"/>
<dbReference type="PANTHER" id="PTHR13266">
    <property type="entry name" value="PROTEASOME INHIBITOR"/>
    <property type="match status" value="1"/>
</dbReference>
<dbReference type="GO" id="GO:0004866">
    <property type="term" value="F:endopeptidase inhibitor activity"/>
    <property type="evidence" value="ECO:0007669"/>
    <property type="project" value="InterPro"/>
</dbReference>
<accession>A0A4P9XH28</accession>
<dbReference type="Pfam" id="PF08577">
    <property type="entry name" value="PI31_Prot_C"/>
    <property type="match status" value="1"/>
</dbReference>
<evidence type="ECO:0000256" key="5">
    <source>
        <dbReference type="ARBA" id="ARBA00022490"/>
    </source>
</evidence>
<evidence type="ECO:0000256" key="7">
    <source>
        <dbReference type="ARBA" id="ARBA00022824"/>
    </source>
</evidence>
<feature type="domain" description="PI31 proteasome regulator N-terminal" evidence="13">
    <location>
        <begin position="51"/>
        <end position="206"/>
    </location>
</feature>
<keyword evidence="4" id="KW-0488">Methylation</keyword>
<comment type="function">
    <text evidence="10">Plays an important role in control of proteasome function. Inhibits the hydrolysis of protein and peptide substrates by the 20S proteasome. Also inhibits the activation of the proteasome by the proteasome regulatory proteins PA700 and PA28.</text>
</comment>
<name>A0A4P9XH28_9FUNG</name>
<proteinExistence type="inferred from homology"/>
<evidence type="ECO:0000256" key="8">
    <source>
        <dbReference type="ARBA" id="ARBA00022942"/>
    </source>
</evidence>
<feature type="compositionally biased region" description="Gly residues" evidence="11">
    <location>
        <begin position="358"/>
        <end position="384"/>
    </location>
</feature>
<dbReference type="EMBL" id="KZ993343">
    <property type="protein sequence ID" value="RKP04964.1"/>
    <property type="molecule type" value="Genomic_DNA"/>
</dbReference>
<dbReference type="GO" id="GO:0043161">
    <property type="term" value="P:proteasome-mediated ubiquitin-dependent protein catabolic process"/>
    <property type="evidence" value="ECO:0007669"/>
    <property type="project" value="InterPro"/>
</dbReference>
<dbReference type="AlphaFoldDB" id="A0A4P9XH28"/>
<keyword evidence="8 14" id="KW-0647">Proteasome</keyword>
<evidence type="ECO:0000313" key="15">
    <source>
        <dbReference type="Proteomes" id="UP000271241"/>
    </source>
</evidence>
<dbReference type="STRING" id="78915.A0A4P9XH28"/>
<evidence type="ECO:0000256" key="10">
    <source>
        <dbReference type="ARBA" id="ARBA00024805"/>
    </source>
</evidence>
<protein>
    <submittedName>
        <fullName evidence="14">PI31 proteasome regulator N-terminal-domain-containing protein</fullName>
    </submittedName>
</protein>
<evidence type="ECO:0000256" key="2">
    <source>
        <dbReference type="ARBA" id="ARBA00004496"/>
    </source>
</evidence>
<evidence type="ECO:0000256" key="11">
    <source>
        <dbReference type="SAM" id="MobiDB-lite"/>
    </source>
</evidence>
<comment type="subcellular location">
    <subcellularLocation>
        <location evidence="2">Cytoplasm</location>
    </subcellularLocation>
    <subcellularLocation>
        <location evidence="1">Endoplasmic reticulum</location>
    </subcellularLocation>
</comment>
<gene>
    <name evidence="14" type="ORF">THASP1DRAFT_33213</name>
</gene>
<keyword evidence="5" id="KW-0963">Cytoplasm</keyword>
<dbReference type="InterPro" id="IPR021625">
    <property type="entry name" value="PI31_Prot_N"/>
</dbReference>
<keyword evidence="7" id="KW-0256">Endoplasmic reticulum</keyword>
<dbReference type="Proteomes" id="UP000271241">
    <property type="component" value="Unassembled WGS sequence"/>
</dbReference>
<dbReference type="InterPro" id="IPR045128">
    <property type="entry name" value="PI31-like"/>
</dbReference>
<dbReference type="GO" id="GO:0005783">
    <property type="term" value="C:endoplasmic reticulum"/>
    <property type="evidence" value="ECO:0007669"/>
    <property type="project" value="UniProtKB-SubCell"/>
</dbReference>
<evidence type="ECO:0000256" key="1">
    <source>
        <dbReference type="ARBA" id="ARBA00004240"/>
    </source>
</evidence>
<dbReference type="Pfam" id="PF11566">
    <property type="entry name" value="PI31_Prot_N"/>
    <property type="match status" value="1"/>
</dbReference>
<dbReference type="PANTHER" id="PTHR13266:SF1">
    <property type="entry name" value="PROTEASOME INHIBITOR PI31 SUBUNIT"/>
    <property type="match status" value="1"/>
</dbReference>
<dbReference type="GO" id="GO:0000502">
    <property type="term" value="C:proteasome complex"/>
    <property type="evidence" value="ECO:0007669"/>
    <property type="project" value="UniProtKB-KW"/>
</dbReference>
<evidence type="ECO:0000256" key="6">
    <source>
        <dbReference type="ARBA" id="ARBA00022553"/>
    </source>
</evidence>
<dbReference type="Gene3D" id="3.40.1000.30">
    <property type="match status" value="1"/>
</dbReference>
<dbReference type="GO" id="GO:0070628">
    <property type="term" value="F:proteasome binding"/>
    <property type="evidence" value="ECO:0007669"/>
    <property type="project" value="InterPro"/>
</dbReference>
<feature type="region of interest" description="Disordered" evidence="11">
    <location>
        <begin position="207"/>
        <end position="253"/>
    </location>
</feature>
<reference evidence="15" key="1">
    <citation type="journal article" date="2018" name="Nat. Microbiol.">
        <title>Leveraging single-cell genomics to expand the fungal tree of life.</title>
        <authorList>
            <person name="Ahrendt S.R."/>
            <person name="Quandt C.A."/>
            <person name="Ciobanu D."/>
            <person name="Clum A."/>
            <person name="Salamov A."/>
            <person name="Andreopoulos B."/>
            <person name="Cheng J.F."/>
            <person name="Woyke T."/>
            <person name="Pelin A."/>
            <person name="Henrissat B."/>
            <person name="Reynolds N.K."/>
            <person name="Benny G.L."/>
            <person name="Smith M.E."/>
            <person name="James T.Y."/>
            <person name="Grigoriev I.V."/>
        </authorList>
    </citation>
    <scope>NUCLEOTIDE SEQUENCE [LARGE SCALE GENOMIC DNA]</scope>
    <source>
        <strain evidence="15">RSA 1356</strain>
    </source>
</reference>
<keyword evidence="6" id="KW-0597">Phosphoprotein</keyword>
<evidence type="ECO:0000256" key="3">
    <source>
        <dbReference type="ARBA" id="ARBA00006405"/>
    </source>
</evidence>
<feature type="region of interest" description="Disordered" evidence="11">
    <location>
        <begin position="330"/>
        <end position="404"/>
    </location>
</feature>